<reference evidence="2 3" key="1">
    <citation type="journal article" date="2024" name="BMC Genomics">
        <title>De novo assembly and annotation of Popillia japonica's genome with initial clues to its potential as an invasive pest.</title>
        <authorList>
            <person name="Cucini C."/>
            <person name="Boschi S."/>
            <person name="Funari R."/>
            <person name="Cardaioli E."/>
            <person name="Iannotti N."/>
            <person name="Marturano G."/>
            <person name="Paoli F."/>
            <person name="Bruttini M."/>
            <person name="Carapelli A."/>
            <person name="Frati F."/>
            <person name="Nardi F."/>
        </authorList>
    </citation>
    <scope>NUCLEOTIDE SEQUENCE [LARGE SCALE GENOMIC DNA]</scope>
    <source>
        <strain evidence="2">DMR45628</strain>
    </source>
</reference>
<proteinExistence type="predicted"/>
<feature type="compositionally biased region" description="Basic and acidic residues" evidence="1">
    <location>
        <begin position="99"/>
        <end position="110"/>
    </location>
</feature>
<protein>
    <submittedName>
        <fullName evidence="2">Uncharacterized protein</fullName>
    </submittedName>
</protein>
<organism evidence="2 3">
    <name type="scientific">Popillia japonica</name>
    <name type="common">Japanese beetle</name>
    <dbReference type="NCBI Taxonomy" id="7064"/>
    <lineage>
        <taxon>Eukaryota</taxon>
        <taxon>Metazoa</taxon>
        <taxon>Ecdysozoa</taxon>
        <taxon>Arthropoda</taxon>
        <taxon>Hexapoda</taxon>
        <taxon>Insecta</taxon>
        <taxon>Pterygota</taxon>
        <taxon>Neoptera</taxon>
        <taxon>Endopterygota</taxon>
        <taxon>Coleoptera</taxon>
        <taxon>Polyphaga</taxon>
        <taxon>Scarabaeiformia</taxon>
        <taxon>Scarabaeidae</taxon>
        <taxon>Rutelinae</taxon>
        <taxon>Popillia</taxon>
    </lineage>
</organism>
<feature type="region of interest" description="Disordered" evidence="1">
    <location>
        <begin position="1"/>
        <end position="178"/>
    </location>
</feature>
<comment type="caution">
    <text evidence="2">The sequence shown here is derived from an EMBL/GenBank/DDBJ whole genome shotgun (WGS) entry which is preliminary data.</text>
</comment>
<accession>A0AAW1LSK0</accession>
<dbReference type="AlphaFoldDB" id="A0AAW1LSK0"/>
<dbReference type="EMBL" id="JASPKY010000108">
    <property type="protein sequence ID" value="KAK9736828.1"/>
    <property type="molecule type" value="Genomic_DNA"/>
</dbReference>
<feature type="compositionally biased region" description="Basic and acidic residues" evidence="1">
    <location>
        <begin position="57"/>
        <end position="91"/>
    </location>
</feature>
<evidence type="ECO:0000313" key="2">
    <source>
        <dbReference type="EMBL" id="KAK9736828.1"/>
    </source>
</evidence>
<sequence length="178" mass="19954">MGGVEEGKGQKTEKRETMLTKTKKVPEDREERNHANQDQESPNRNETSEGENEEEIIYTHDWSKEEEEESKKDLKPPSIVLREEGKLEITEGGKAPEASVERSPEGDKGRIGRRGATNERTPGNLDGENEEIQGGVTASYDQHGEERGEEQTLQPNGSDRNKNKSGDKKKAHVCKPML</sequence>
<gene>
    <name evidence="2" type="ORF">QE152_g11242</name>
</gene>
<evidence type="ECO:0000256" key="1">
    <source>
        <dbReference type="SAM" id="MobiDB-lite"/>
    </source>
</evidence>
<dbReference type="Proteomes" id="UP001458880">
    <property type="component" value="Unassembled WGS sequence"/>
</dbReference>
<feature type="compositionally biased region" description="Basic and acidic residues" evidence="1">
    <location>
        <begin position="159"/>
        <end position="168"/>
    </location>
</feature>
<keyword evidence="3" id="KW-1185">Reference proteome</keyword>
<name>A0AAW1LSK0_POPJA</name>
<evidence type="ECO:0000313" key="3">
    <source>
        <dbReference type="Proteomes" id="UP001458880"/>
    </source>
</evidence>
<feature type="compositionally biased region" description="Basic residues" evidence="1">
    <location>
        <begin position="169"/>
        <end position="178"/>
    </location>
</feature>
<feature type="compositionally biased region" description="Basic and acidic residues" evidence="1">
    <location>
        <begin position="1"/>
        <end position="47"/>
    </location>
</feature>